<protein>
    <recommendedName>
        <fullName evidence="7">Trichoplein keratin filament-binding protein</fullName>
    </recommendedName>
</protein>
<dbReference type="PANTHER" id="PTHR31183:SF2">
    <property type="entry name" value="TRICHOPLEIN KERATIN FILAMENT-BINDING PROTEIN"/>
    <property type="match status" value="1"/>
</dbReference>
<keyword evidence="3" id="KW-0206">Cytoskeleton</keyword>
<evidence type="ECO:0000313" key="6">
    <source>
        <dbReference type="Proteomes" id="UP001162162"/>
    </source>
</evidence>
<dbReference type="GO" id="GO:0045095">
    <property type="term" value="C:keratin filament"/>
    <property type="evidence" value="ECO:0007669"/>
    <property type="project" value="TreeGrafter"/>
</dbReference>
<dbReference type="AlphaFoldDB" id="A0AAV8Z507"/>
<gene>
    <name evidence="5" type="ORF">NQ318_002199</name>
</gene>
<evidence type="ECO:0000256" key="1">
    <source>
        <dbReference type="ARBA" id="ARBA00004245"/>
    </source>
</evidence>
<keyword evidence="2" id="KW-0963">Cytoplasm</keyword>
<comment type="caution">
    <text evidence="5">The sequence shown here is derived from an EMBL/GenBank/DDBJ whole genome shotgun (WGS) entry which is preliminary data.</text>
</comment>
<organism evidence="5 6">
    <name type="scientific">Aromia moschata</name>
    <dbReference type="NCBI Taxonomy" id="1265417"/>
    <lineage>
        <taxon>Eukaryota</taxon>
        <taxon>Metazoa</taxon>
        <taxon>Ecdysozoa</taxon>
        <taxon>Arthropoda</taxon>
        <taxon>Hexapoda</taxon>
        <taxon>Insecta</taxon>
        <taxon>Pterygota</taxon>
        <taxon>Neoptera</taxon>
        <taxon>Endopterygota</taxon>
        <taxon>Coleoptera</taxon>
        <taxon>Polyphaga</taxon>
        <taxon>Cucujiformia</taxon>
        <taxon>Chrysomeloidea</taxon>
        <taxon>Cerambycidae</taxon>
        <taxon>Cerambycinae</taxon>
        <taxon>Callichromatini</taxon>
        <taxon>Aromia</taxon>
    </lineage>
</organism>
<reference evidence="5" key="1">
    <citation type="journal article" date="2023" name="Insect Mol. Biol.">
        <title>Genome sequencing provides insights into the evolution of gene families encoding plant cell wall-degrading enzymes in longhorned beetles.</title>
        <authorList>
            <person name="Shin N.R."/>
            <person name="Okamura Y."/>
            <person name="Kirsch R."/>
            <person name="Pauchet Y."/>
        </authorList>
    </citation>
    <scope>NUCLEOTIDE SEQUENCE</scope>
    <source>
        <strain evidence="5">AMC_N1</strain>
    </source>
</reference>
<feature type="coiled-coil region" evidence="4">
    <location>
        <begin position="180"/>
        <end position="249"/>
    </location>
</feature>
<feature type="coiled-coil region" evidence="4">
    <location>
        <begin position="61"/>
        <end position="95"/>
    </location>
</feature>
<dbReference type="InterPro" id="IPR043596">
    <property type="entry name" value="CFAP53/TCHP"/>
</dbReference>
<accession>A0AAV8Z507</accession>
<dbReference type="PANTHER" id="PTHR31183">
    <property type="entry name" value="TRICHOPLEIN KERATIN FILAMENT-BINDING PROTEIN FAMILY MEMBER"/>
    <property type="match status" value="1"/>
</dbReference>
<dbReference type="EMBL" id="JAPWTK010000017">
    <property type="protein sequence ID" value="KAJ8958417.1"/>
    <property type="molecule type" value="Genomic_DNA"/>
</dbReference>
<evidence type="ECO:0000256" key="3">
    <source>
        <dbReference type="ARBA" id="ARBA00023212"/>
    </source>
</evidence>
<evidence type="ECO:0000256" key="2">
    <source>
        <dbReference type="ARBA" id="ARBA00022490"/>
    </source>
</evidence>
<comment type="subcellular location">
    <subcellularLocation>
        <location evidence="1">Cytoplasm</location>
        <location evidence="1">Cytoskeleton</location>
    </subcellularLocation>
</comment>
<evidence type="ECO:0008006" key="7">
    <source>
        <dbReference type="Google" id="ProtNLM"/>
    </source>
</evidence>
<keyword evidence="6" id="KW-1185">Reference proteome</keyword>
<feature type="coiled-coil region" evidence="4">
    <location>
        <begin position="407"/>
        <end position="492"/>
    </location>
</feature>
<sequence length="505" mass="62487">MERPKERGRHRNRVETEMIKRRDKEFAYQQMWSGTDKYFRHWDKANTRYDSWTSPRYYEDNNKLLSEIRNKREKEELLEKRREKLKKLLDEDRRTYEIELMVHKAKNISQQTPRSKLDEVPTDVLKQINVGLKLEEERRRRHEAETKLYHQWRKNNPIVRQYESKYRCKDLKLSWLDQQIEKQMRKEKEEEESRRILKERDERIKRAEVEEELHRQQLKDKREELKRALEEQMLELRRKQDISDELKKKEECDSRRKGEIAELLEKQVMSEKQRAERECALYNIRQHKLKLKKRAAAIQEDLMQEKLMVAKLKELKLEDVISDELKRKEIQEGLVQFAKLIKEQQELERQRHRYLEFLFDSEAKSIYEKQTNIWRQEEQARQNLLKTVIHSVQAQIEENLEKNRERQRQILVEREEMSRKIEEYDNELRRMSEEEERKKLETRKMVDDDVKVKNARKKLQENLKLKEINEELDRIKKEEERLQQEIVNIQQRQGPYKLPRSRLFL</sequence>
<dbReference type="GO" id="GO:0006915">
    <property type="term" value="P:apoptotic process"/>
    <property type="evidence" value="ECO:0007669"/>
    <property type="project" value="TreeGrafter"/>
</dbReference>
<evidence type="ECO:0000256" key="4">
    <source>
        <dbReference type="SAM" id="Coils"/>
    </source>
</evidence>
<proteinExistence type="predicted"/>
<dbReference type="Proteomes" id="UP001162162">
    <property type="component" value="Unassembled WGS sequence"/>
</dbReference>
<evidence type="ECO:0000313" key="5">
    <source>
        <dbReference type="EMBL" id="KAJ8958417.1"/>
    </source>
</evidence>
<name>A0AAV8Z507_9CUCU</name>
<keyword evidence="4" id="KW-0175">Coiled coil</keyword>